<dbReference type="PANTHER" id="PTHR19317:SF53">
    <property type="entry name" value="PRA1 FAMILY PROTEIN G1"/>
    <property type="match status" value="1"/>
</dbReference>
<feature type="transmembrane region" description="Helical" evidence="7">
    <location>
        <begin position="71"/>
        <end position="89"/>
    </location>
</feature>
<dbReference type="PANTHER" id="PTHR19317">
    <property type="entry name" value="PRENYLATED RAB ACCEPTOR 1-RELATED"/>
    <property type="match status" value="1"/>
</dbReference>
<dbReference type="GO" id="GO:0016020">
    <property type="term" value="C:membrane"/>
    <property type="evidence" value="ECO:0007669"/>
    <property type="project" value="UniProtKB-SubCell"/>
</dbReference>
<comment type="function">
    <text evidence="1 7">May be involved in both secretory and endocytic intracellular trafficking in the endosomal/prevacuolar compartments.</text>
</comment>
<proteinExistence type="inferred from homology"/>
<protein>
    <recommendedName>
        <fullName evidence="7">PRA1 family protein</fullName>
    </recommendedName>
</protein>
<evidence type="ECO:0000256" key="7">
    <source>
        <dbReference type="RuleBase" id="RU363107"/>
    </source>
</evidence>
<evidence type="ECO:0000256" key="4">
    <source>
        <dbReference type="ARBA" id="ARBA00022692"/>
    </source>
</evidence>
<keyword evidence="5 7" id="KW-1133">Transmembrane helix</keyword>
<dbReference type="InterPro" id="IPR004895">
    <property type="entry name" value="Prenylated_rab_accept_PRA1"/>
</dbReference>
<evidence type="ECO:0000313" key="9">
    <source>
        <dbReference type="Proteomes" id="UP001642360"/>
    </source>
</evidence>
<comment type="subcellular location">
    <subcellularLocation>
        <location evidence="2 7">Membrane</location>
        <topology evidence="2 7">Multi-pass membrane protein</topology>
    </subcellularLocation>
</comment>
<keyword evidence="9" id="KW-1185">Reference proteome</keyword>
<evidence type="ECO:0000256" key="5">
    <source>
        <dbReference type="ARBA" id="ARBA00022989"/>
    </source>
</evidence>
<dbReference type="AlphaFoldDB" id="A0ABC8UI79"/>
<evidence type="ECO:0000256" key="6">
    <source>
        <dbReference type="ARBA" id="ARBA00023136"/>
    </source>
</evidence>
<gene>
    <name evidence="8" type="ORF">ILEXP_LOCUS50759</name>
</gene>
<evidence type="ECO:0000256" key="3">
    <source>
        <dbReference type="ARBA" id="ARBA00006483"/>
    </source>
</evidence>
<sequence>MLSPSAATATTTIYTTIPISGTDVISRSFQNVSTFLSRSRPWPEFFPAVGNFDHPGSLSGAGLRLKLNSKYFIVNYAIIIFTCATFSLIGVPIALIVYGLIFLLWLVLYIFREDPMAMWGHHVSDRVVTVGLILVSAVAVWFTGALTNLVMGTGAGVLISAIHGVLRNPEGLFLDESDAISNGLIGSRPRPENSQRADFSN</sequence>
<comment type="similarity">
    <text evidence="3 7">Belongs to the PRA1 family.</text>
</comment>
<dbReference type="EMBL" id="CAUOFW020007835">
    <property type="protein sequence ID" value="CAK9180731.1"/>
    <property type="molecule type" value="Genomic_DNA"/>
</dbReference>
<dbReference type="Proteomes" id="UP001642360">
    <property type="component" value="Unassembled WGS sequence"/>
</dbReference>
<dbReference type="GO" id="GO:0005783">
    <property type="term" value="C:endoplasmic reticulum"/>
    <property type="evidence" value="ECO:0007669"/>
    <property type="project" value="UniProtKB-ARBA"/>
</dbReference>
<dbReference type="Pfam" id="PF03208">
    <property type="entry name" value="PRA1"/>
    <property type="match status" value="1"/>
</dbReference>
<evidence type="ECO:0000256" key="1">
    <source>
        <dbReference type="ARBA" id="ARBA00002501"/>
    </source>
</evidence>
<reference evidence="8 9" key="1">
    <citation type="submission" date="2024-02" db="EMBL/GenBank/DDBJ databases">
        <authorList>
            <person name="Vignale AGUSTIN F."/>
            <person name="Sosa J E."/>
            <person name="Modenutti C."/>
        </authorList>
    </citation>
    <scope>NUCLEOTIDE SEQUENCE [LARGE SCALE GENOMIC DNA]</scope>
</reference>
<comment type="caution">
    <text evidence="8">The sequence shown here is derived from an EMBL/GenBank/DDBJ whole genome shotgun (WGS) entry which is preliminary data.</text>
</comment>
<organism evidence="8 9">
    <name type="scientific">Ilex paraguariensis</name>
    <name type="common">yerba mate</name>
    <dbReference type="NCBI Taxonomy" id="185542"/>
    <lineage>
        <taxon>Eukaryota</taxon>
        <taxon>Viridiplantae</taxon>
        <taxon>Streptophyta</taxon>
        <taxon>Embryophyta</taxon>
        <taxon>Tracheophyta</taxon>
        <taxon>Spermatophyta</taxon>
        <taxon>Magnoliopsida</taxon>
        <taxon>eudicotyledons</taxon>
        <taxon>Gunneridae</taxon>
        <taxon>Pentapetalae</taxon>
        <taxon>asterids</taxon>
        <taxon>campanulids</taxon>
        <taxon>Aquifoliales</taxon>
        <taxon>Aquifoliaceae</taxon>
        <taxon>Ilex</taxon>
    </lineage>
</organism>
<dbReference type="GO" id="GO:0016192">
    <property type="term" value="P:vesicle-mediated transport"/>
    <property type="evidence" value="ECO:0007669"/>
    <property type="project" value="UniProtKB-ARBA"/>
</dbReference>
<evidence type="ECO:0000313" key="8">
    <source>
        <dbReference type="EMBL" id="CAK9180731.1"/>
    </source>
</evidence>
<name>A0ABC8UI79_9AQUA</name>
<keyword evidence="6 7" id="KW-0472">Membrane</keyword>
<feature type="transmembrane region" description="Helical" evidence="7">
    <location>
        <begin position="123"/>
        <end position="143"/>
    </location>
</feature>
<keyword evidence="4 7" id="KW-0812">Transmembrane</keyword>
<accession>A0ABC8UI79</accession>
<keyword evidence="7" id="KW-0813">Transport</keyword>
<evidence type="ECO:0000256" key="2">
    <source>
        <dbReference type="ARBA" id="ARBA00004141"/>
    </source>
</evidence>